<dbReference type="EMBL" id="VSSQ01047330">
    <property type="protein sequence ID" value="MPN01314.1"/>
    <property type="molecule type" value="Genomic_DNA"/>
</dbReference>
<protein>
    <submittedName>
        <fullName evidence="1">Uncharacterized protein</fullName>
    </submittedName>
</protein>
<gene>
    <name evidence="1" type="ORF">SDC9_148523</name>
</gene>
<accession>A0A645EKT6</accession>
<dbReference type="AlphaFoldDB" id="A0A645EKT6"/>
<comment type="caution">
    <text evidence="1">The sequence shown here is derived from an EMBL/GenBank/DDBJ whole genome shotgun (WGS) entry which is preliminary data.</text>
</comment>
<dbReference type="InterPro" id="IPR028082">
    <property type="entry name" value="Peripla_BP_I"/>
</dbReference>
<name>A0A645EKT6_9ZZZZ</name>
<proteinExistence type="predicted"/>
<organism evidence="1">
    <name type="scientific">bioreactor metagenome</name>
    <dbReference type="NCBI Taxonomy" id="1076179"/>
    <lineage>
        <taxon>unclassified sequences</taxon>
        <taxon>metagenomes</taxon>
        <taxon>ecological metagenomes</taxon>
    </lineage>
</organism>
<dbReference type="SUPFAM" id="SSF53822">
    <property type="entry name" value="Periplasmic binding protein-like I"/>
    <property type="match status" value="1"/>
</dbReference>
<evidence type="ECO:0000313" key="1">
    <source>
        <dbReference type="EMBL" id="MPN01314.1"/>
    </source>
</evidence>
<reference evidence="1" key="1">
    <citation type="submission" date="2019-08" db="EMBL/GenBank/DDBJ databases">
        <authorList>
            <person name="Kucharzyk K."/>
            <person name="Murdoch R.W."/>
            <person name="Higgins S."/>
            <person name="Loffler F."/>
        </authorList>
    </citation>
    <scope>NUCLEOTIDE SEQUENCE</scope>
</reference>
<sequence length="52" mass="5472">MALAAVRAVQAAGRIKEVKIHGIGGTGDGIAPVLFFMSLRSASKTRLYKSLL</sequence>